<evidence type="ECO:0000313" key="1">
    <source>
        <dbReference type="EMBL" id="SFB64525.1"/>
    </source>
</evidence>
<dbReference type="STRING" id="490629.SAMN05216266_14411"/>
<sequence>MNAHEDETWFDEAAGPLVRPYAVTGGRTRSDTLGLDLITLVVALPSAAEAAAMEPEYARIVRLCQRPMSVAEVAARVDLPLPVVKVLLSDLIERNHILFRTAAPAADIPNKHVLHAVLEGIRKL</sequence>
<protein>
    <recommendedName>
        <fullName evidence="3">DUF742 domain-containing protein</fullName>
    </recommendedName>
</protein>
<proteinExistence type="predicted"/>
<dbReference type="EMBL" id="FOKG01000044">
    <property type="protein sequence ID" value="SFB64525.1"/>
    <property type="molecule type" value="Genomic_DNA"/>
</dbReference>
<dbReference type="RefSeq" id="WP_091679968.1">
    <property type="nucleotide sequence ID" value="NZ_FOKG01000044.1"/>
</dbReference>
<evidence type="ECO:0008006" key="3">
    <source>
        <dbReference type="Google" id="ProtNLM"/>
    </source>
</evidence>
<organism evidence="1 2">
    <name type="scientific">Amycolatopsis marina</name>
    <dbReference type="NCBI Taxonomy" id="490629"/>
    <lineage>
        <taxon>Bacteria</taxon>
        <taxon>Bacillati</taxon>
        <taxon>Actinomycetota</taxon>
        <taxon>Actinomycetes</taxon>
        <taxon>Pseudonocardiales</taxon>
        <taxon>Pseudonocardiaceae</taxon>
        <taxon>Amycolatopsis</taxon>
    </lineage>
</organism>
<evidence type="ECO:0000313" key="2">
    <source>
        <dbReference type="Proteomes" id="UP000243799"/>
    </source>
</evidence>
<name>A0A1I1CP98_9PSEU</name>
<dbReference type="PANTHER" id="PTHR36221">
    <property type="entry name" value="DUF742 DOMAIN-CONTAINING PROTEIN"/>
    <property type="match status" value="1"/>
</dbReference>
<dbReference type="InterPro" id="IPR007995">
    <property type="entry name" value="DUF742"/>
</dbReference>
<accession>A0A1I1CP98</accession>
<dbReference type="OrthoDB" id="4244884at2"/>
<dbReference type="Proteomes" id="UP000243799">
    <property type="component" value="Unassembled WGS sequence"/>
</dbReference>
<dbReference type="PANTHER" id="PTHR36221:SF1">
    <property type="entry name" value="DUF742 DOMAIN-CONTAINING PROTEIN"/>
    <property type="match status" value="1"/>
</dbReference>
<gene>
    <name evidence="1" type="ORF">SAMN05216266_14411</name>
</gene>
<keyword evidence="2" id="KW-1185">Reference proteome</keyword>
<dbReference type="Pfam" id="PF05331">
    <property type="entry name" value="DUF742"/>
    <property type="match status" value="1"/>
</dbReference>
<dbReference type="AlphaFoldDB" id="A0A1I1CP98"/>
<reference evidence="2" key="1">
    <citation type="submission" date="2016-10" db="EMBL/GenBank/DDBJ databases">
        <authorList>
            <person name="Varghese N."/>
            <person name="Submissions S."/>
        </authorList>
    </citation>
    <scope>NUCLEOTIDE SEQUENCE [LARGE SCALE GENOMIC DNA]</scope>
    <source>
        <strain evidence="2">CGMCC 4.3568</strain>
    </source>
</reference>